<gene>
    <name evidence="6" type="ORF">ZOSMA_17G00250</name>
</gene>
<dbReference type="Proteomes" id="UP000036987">
    <property type="component" value="Unassembled WGS sequence"/>
</dbReference>
<evidence type="ECO:0000256" key="4">
    <source>
        <dbReference type="ARBA" id="ARBA00022737"/>
    </source>
</evidence>
<keyword evidence="4" id="KW-0677">Repeat</keyword>
<name>A0A0K9PTA3_ZOSMR</name>
<dbReference type="AlphaFoldDB" id="A0A0K9PTA3"/>
<evidence type="ECO:0000256" key="1">
    <source>
        <dbReference type="ARBA" id="ARBA00004604"/>
    </source>
</evidence>
<accession>A0A0K9PTA3</accession>
<dbReference type="PANTHER" id="PTHR18359">
    <property type="entry name" value="WD-REPEAT PROTEIN-RELATED"/>
    <property type="match status" value="1"/>
</dbReference>
<dbReference type="EMBL" id="LFYR01000671">
    <property type="protein sequence ID" value="KMZ71470.1"/>
    <property type="molecule type" value="Genomic_DNA"/>
</dbReference>
<dbReference type="InterPro" id="IPR036322">
    <property type="entry name" value="WD40_repeat_dom_sf"/>
</dbReference>
<dbReference type="Gene3D" id="2.130.10.10">
    <property type="entry name" value="YVTN repeat-like/Quinoprotein amine dehydrogenase"/>
    <property type="match status" value="1"/>
</dbReference>
<dbReference type="SUPFAM" id="SSF50978">
    <property type="entry name" value="WD40 repeat-like"/>
    <property type="match status" value="1"/>
</dbReference>
<dbReference type="InterPro" id="IPR015943">
    <property type="entry name" value="WD40/YVTN_repeat-like_dom_sf"/>
</dbReference>
<reference evidence="7" key="1">
    <citation type="journal article" date="2016" name="Nature">
        <title>The genome of the seagrass Zostera marina reveals angiosperm adaptation to the sea.</title>
        <authorList>
            <person name="Olsen J.L."/>
            <person name="Rouze P."/>
            <person name="Verhelst B."/>
            <person name="Lin Y.-C."/>
            <person name="Bayer T."/>
            <person name="Collen J."/>
            <person name="Dattolo E."/>
            <person name="De Paoli E."/>
            <person name="Dittami S."/>
            <person name="Maumus F."/>
            <person name="Michel G."/>
            <person name="Kersting A."/>
            <person name="Lauritano C."/>
            <person name="Lohaus R."/>
            <person name="Toepel M."/>
            <person name="Tonon T."/>
            <person name="Vanneste K."/>
            <person name="Amirebrahimi M."/>
            <person name="Brakel J."/>
            <person name="Bostroem C."/>
            <person name="Chovatia M."/>
            <person name="Grimwood J."/>
            <person name="Jenkins J.W."/>
            <person name="Jueterbock A."/>
            <person name="Mraz A."/>
            <person name="Stam W.T."/>
            <person name="Tice H."/>
            <person name="Bornberg-Bauer E."/>
            <person name="Green P.J."/>
            <person name="Pearson G.A."/>
            <person name="Procaccini G."/>
            <person name="Duarte C.M."/>
            <person name="Schmutz J."/>
            <person name="Reusch T.B.H."/>
            <person name="Van de Peer Y."/>
        </authorList>
    </citation>
    <scope>NUCLEOTIDE SEQUENCE [LARGE SCALE GENOMIC DNA]</scope>
    <source>
        <strain evidence="7">cv. Finnish</strain>
    </source>
</reference>
<dbReference type="InterPro" id="IPR045161">
    <property type="entry name" value="Utp18"/>
</dbReference>
<evidence type="ECO:0008006" key="8">
    <source>
        <dbReference type="Google" id="ProtNLM"/>
    </source>
</evidence>
<evidence type="ECO:0000256" key="2">
    <source>
        <dbReference type="ARBA" id="ARBA00022552"/>
    </source>
</evidence>
<keyword evidence="2" id="KW-0698">rRNA processing</keyword>
<evidence type="ECO:0000256" key="5">
    <source>
        <dbReference type="ARBA" id="ARBA00023242"/>
    </source>
</evidence>
<dbReference type="STRING" id="29655.A0A0K9PTA3"/>
<evidence type="ECO:0000256" key="3">
    <source>
        <dbReference type="ARBA" id="ARBA00022574"/>
    </source>
</evidence>
<dbReference type="PANTHER" id="PTHR18359:SF0">
    <property type="entry name" value="U3 SMALL NUCLEOLAR RNA-ASSOCIATED PROTEIN 18 HOMOLOG"/>
    <property type="match status" value="1"/>
</dbReference>
<dbReference type="GO" id="GO:0005730">
    <property type="term" value="C:nucleolus"/>
    <property type="evidence" value="ECO:0007669"/>
    <property type="project" value="UniProtKB-SubCell"/>
</dbReference>
<keyword evidence="5" id="KW-0539">Nucleus</keyword>
<comment type="subcellular location">
    <subcellularLocation>
        <location evidence="1">Nucleus</location>
        <location evidence="1">Nucleolus</location>
    </subcellularLocation>
</comment>
<dbReference type="OrthoDB" id="1935146at2759"/>
<proteinExistence type="predicted"/>
<keyword evidence="3" id="KW-0853">WD repeat</keyword>
<sequence length="147" mass="16284">MATAISPHDLSLVKFNHDAQILAILSSMKTNSLKLVHIPSFTVYSNFLIPNANLKFPKRLDFSPGRGFMAVGNAAGNILLYKLHHFCSRIQLVYIHVKIVQIHPSSFASLLYSCTEISSGNQLEKTPLERAKASVSSDLNIDKRVFG</sequence>
<protein>
    <recommendedName>
        <fullName evidence="8">U3 small nucleolar RNA-associated protein</fullName>
    </recommendedName>
</protein>
<evidence type="ECO:0000313" key="6">
    <source>
        <dbReference type="EMBL" id="KMZ71470.1"/>
    </source>
</evidence>
<organism evidence="6 7">
    <name type="scientific">Zostera marina</name>
    <name type="common">Eelgrass</name>
    <dbReference type="NCBI Taxonomy" id="29655"/>
    <lineage>
        <taxon>Eukaryota</taxon>
        <taxon>Viridiplantae</taxon>
        <taxon>Streptophyta</taxon>
        <taxon>Embryophyta</taxon>
        <taxon>Tracheophyta</taxon>
        <taxon>Spermatophyta</taxon>
        <taxon>Magnoliopsida</taxon>
        <taxon>Liliopsida</taxon>
        <taxon>Zosteraceae</taxon>
        <taxon>Zostera</taxon>
    </lineage>
</organism>
<dbReference type="GO" id="GO:0006364">
    <property type="term" value="P:rRNA processing"/>
    <property type="evidence" value="ECO:0007669"/>
    <property type="project" value="UniProtKB-KW"/>
</dbReference>
<evidence type="ECO:0000313" key="7">
    <source>
        <dbReference type="Proteomes" id="UP000036987"/>
    </source>
</evidence>
<keyword evidence="7" id="KW-1185">Reference proteome</keyword>
<comment type="caution">
    <text evidence="6">The sequence shown here is derived from an EMBL/GenBank/DDBJ whole genome shotgun (WGS) entry which is preliminary data.</text>
</comment>